<dbReference type="Gene3D" id="2.30.30.830">
    <property type="match status" value="1"/>
</dbReference>
<comment type="caution">
    <text evidence="1">The sequence shown here is derived from an EMBL/GenBank/DDBJ whole genome shotgun (WGS) entry which is preliminary data.</text>
</comment>
<sequence>MITLFAMAALLAGCGDGGVGETRAWMKEVEGRTVSKVKPLPEPKTFQPHAYLPGEALDPFDQTKLLGELARMAQSSPNANQPDLNRPKEPLENFPLDTMRMVGTMKKGGVSYALVQIDRALYRVRPGQRLGQNYGRVTRVSDEAIEIRESVQDATGDWVERLANIELQHNQESSK</sequence>
<name>A0A7W9X023_9BURK</name>
<proteinExistence type="predicted"/>
<reference evidence="1 2" key="1">
    <citation type="submission" date="2020-08" db="EMBL/GenBank/DDBJ databases">
        <title>The Agave Microbiome: Exploring the role of microbial communities in plant adaptations to desert environments.</title>
        <authorList>
            <person name="Partida-Martinez L.P."/>
        </authorList>
    </citation>
    <scope>NUCLEOTIDE SEQUENCE [LARGE SCALE GENOMIC DNA]</scope>
    <source>
        <strain evidence="1 2">AT3.2</strain>
    </source>
</reference>
<dbReference type="PIRSF" id="PIRSF016481">
    <property type="entry name" value="Pilus_assembly_PilP"/>
    <property type="match status" value="1"/>
</dbReference>
<evidence type="ECO:0000313" key="1">
    <source>
        <dbReference type="EMBL" id="MBB6133996.1"/>
    </source>
</evidence>
<gene>
    <name evidence="1" type="ORF">HD842_002138</name>
</gene>
<organism evidence="1 2">
    <name type="scientific">Massilia aurea</name>
    <dbReference type="NCBI Taxonomy" id="373040"/>
    <lineage>
        <taxon>Bacteria</taxon>
        <taxon>Pseudomonadati</taxon>
        <taxon>Pseudomonadota</taxon>
        <taxon>Betaproteobacteria</taxon>
        <taxon>Burkholderiales</taxon>
        <taxon>Oxalobacteraceae</taxon>
        <taxon>Telluria group</taxon>
        <taxon>Massilia</taxon>
    </lineage>
</organism>
<dbReference type="AlphaFoldDB" id="A0A7W9X023"/>
<evidence type="ECO:0000313" key="2">
    <source>
        <dbReference type="Proteomes" id="UP000540787"/>
    </source>
</evidence>
<protein>
    <submittedName>
        <fullName evidence="1">Type IV pilus assembly protein PilP</fullName>
    </submittedName>
</protein>
<dbReference type="Proteomes" id="UP000540787">
    <property type="component" value="Unassembled WGS sequence"/>
</dbReference>
<dbReference type="InterPro" id="IPR007446">
    <property type="entry name" value="PilP"/>
</dbReference>
<keyword evidence="2" id="KW-1185">Reference proteome</keyword>
<dbReference type="RefSeq" id="WP_370660822.1">
    <property type="nucleotide sequence ID" value="NZ_JACHBX010000002.1"/>
</dbReference>
<dbReference type="EMBL" id="JACHBX010000002">
    <property type="protein sequence ID" value="MBB6133996.1"/>
    <property type="molecule type" value="Genomic_DNA"/>
</dbReference>
<dbReference type="Pfam" id="PF04351">
    <property type="entry name" value="PilP"/>
    <property type="match status" value="1"/>
</dbReference>
<accession>A0A7W9X023</accession>